<keyword evidence="4" id="KW-1185">Reference proteome</keyword>
<dbReference type="OrthoDB" id="129082at2"/>
<sequence>MKVLSPAAHGVLDYITVVVFAMAPVLFDLPQPYSTAFYVLAAGYLLIALLTDYPLSFKRVIPFPLHGAFELVSGLVFIVLPFLFGFSDDQPVARNLFIGSGIMFLLVWFITDWKGVGTHAHDGGRDHARSMMTGVQH</sequence>
<dbReference type="EMBL" id="RXOF01000001">
    <property type="protein sequence ID" value="RTQ53362.1"/>
    <property type="molecule type" value="Genomic_DNA"/>
</dbReference>
<comment type="caution">
    <text evidence="3">The sequence shown here is derived from an EMBL/GenBank/DDBJ whole genome shotgun (WGS) entry which is preliminary data.</text>
</comment>
<evidence type="ECO:0000313" key="3">
    <source>
        <dbReference type="EMBL" id="RTQ53362.1"/>
    </source>
</evidence>
<dbReference type="RefSeq" id="WP_126691289.1">
    <property type="nucleotide sequence ID" value="NZ_RXOF01000001.1"/>
</dbReference>
<accession>A0A3S0HCB6</accession>
<organism evidence="3 4">
    <name type="scientific">Hymenobacter gummosus</name>
    <dbReference type="NCBI Taxonomy" id="1776032"/>
    <lineage>
        <taxon>Bacteria</taxon>
        <taxon>Pseudomonadati</taxon>
        <taxon>Bacteroidota</taxon>
        <taxon>Cytophagia</taxon>
        <taxon>Cytophagales</taxon>
        <taxon>Hymenobacteraceae</taxon>
        <taxon>Hymenobacter</taxon>
    </lineage>
</organism>
<keyword evidence="1" id="KW-0812">Transmembrane</keyword>
<dbReference type="InterPro" id="IPR005530">
    <property type="entry name" value="SPW"/>
</dbReference>
<feature type="transmembrane region" description="Helical" evidence="1">
    <location>
        <begin position="7"/>
        <end position="27"/>
    </location>
</feature>
<evidence type="ECO:0000259" key="2">
    <source>
        <dbReference type="Pfam" id="PF03779"/>
    </source>
</evidence>
<dbReference type="AlphaFoldDB" id="A0A3S0HCB6"/>
<gene>
    <name evidence="3" type="ORF">EJV47_01070</name>
</gene>
<dbReference type="Pfam" id="PF03779">
    <property type="entry name" value="SPW"/>
    <property type="match status" value="1"/>
</dbReference>
<feature type="transmembrane region" description="Helical" evidence="1">
    <location>
        <begin position="92"/>
        <end position="111"/>
    </location>
</feature>
<name>A0A3S0HCB6_9BACT</name>
<keyword evidence="1" id="KW-0472">Membrane</keyword>
<feature type="domain" description="SPW repeat-containing integral membrane" evidence="2">
    <location>
        <begin position="9"/>
        <end position="104"/>
    </location>
</feature>
<evidence type="ECO:0000256" key="1">
    <source>
        <dbReference type="SAM" id="Phobius"/>
    </source>
</evidence>
<feature type="transmembrane region" description="Helical" evidence="1">
    <location>
        <begin position="67"/>
        <end position="86"/>
    </location>
</feature>
<dbReference type="Proteomes" id="UP000282184">
    <property type="component" value="Unassembled WGS sequence"/>
</dbReference>
<feature type="transmembrane region" description="Helical" evidence="1">
    <location>
        <begin position="33"/>
        <end position="55"/>
    </location>
</feature>
<reference evidence="3 4" key="1">
    <citation type="submission" date="2018-12" db="EMBL/GenBank/DDBJ databases">
        <title>Hymenobacter gummosus sp. nov., isolated from a spring.</title>
        <authorList>
            <person name="Nie L."/>
        </authorList>
    </citation>
    <scope>NUCLEOTIDE SEQUENCE [LARGE SCALE GENOMIC DNA]</scope>
    <source>
        <strain evidence="3 4">KCTC 52166</strain>
    </source>
</reference>
<keyword evidence="1" id="KW-1133">Transmembrane helix</keyword>
<evidence type="ECO:0000313" key="4">
    <source>
        <dbReference type="Proteomes" id="UP000282184"/>
    </source>
</evidence>
<proteinExistence type="predicted"/>
<protein>
    <recommendedName>
        <fullName evidence="2">SPW repeat-containing integral membrane domain-containing protein</fullName>
    </recommendedName>
</protein>